<feature type="region of interest" description="Disordered" evidence="1">
    <location>
        <begin position="399"/>
        <end position="425"/>
    </location>
</feature>
<accession>A0A087GXB6</accession>
<feature type="compositionally biased region" description="Acidic residues" evidence="1">
    <location>
        <begin position="493"/>
        <end position="505"/>
    </location>
</feature>
<feature type="region of interest" description="Disordered" evidence="1">
    <location>
        <begin position="490"/>
        <end position="538"/>
    </location>
</feature>
<dbReference type="OrthoDB" id="1939300at2759"/>
<dbReference type="InterPro" id="IPR036875">
    <property type="entry name" value="Znf_CCHC_sf"/>
</dbReference>
<organism evidence="3 4">
    <name type="scientific">Arabis alpina</name>
    <name type="common">Alpine rock-cress</name>
    <dbReference type="NCBI Taxonomy" id="50452"/>
    <lineage>
        <taxon>Eukaryota</taxon>
        <taxon>Viridiplantae</taxon>
        <taxon>Streptophyta</taxon>
        <taxon>Embryophyta</taxon>
        <taxon>Tracheophyta</taxon>
        <taxon>Spermatophyta</taxon>
        <taxon>Magnoliopsida</taxon>
        <taxon>eudicotyledons</taxon>
        <taxon>Gunneridae</taxon>
        <taxon>Pentapetalae</taxon>
        <taxon>rosids</taxon>
        <taxon>malvids</taxon>
        <taxon>Brassicales</taxon>
        <taxon>Brassicaceae</taxon>
        <taxon>Arabideae</taxon>
        <taxon>Arabis</taxon>
    </lineage>
</organism>
<dbReference type="AlphaFoldDB" id="A0A087GXB6"/>
<dbReference type="eggNOG" id="KOG1075">
    <property type="taxonomic scope" value="Eukaryota"/>
</dbReference>
<evidence type="ECO:0000313" key="3">
    <source>
        <dbReference type="EMBL" id="KFK34518.1"/>
    </source>
</evidence>
<dbReference type="SUPFAM" id="SSF57756">
    <property type="entry name" value="Retrovirus zinc finger-like domains"/>
    <property type="match status" value="1"/>
</dbReference>
<dbReference type="Gramene" id="KFK34518">
    <property type="protein sequence ID" value="KFK34518"/>
    <property type="gene ID" value="AALP_AA5G156300"/>
</dbReference>
<dbReference type="PANTHER" id="PTHR31286">
    <property type="entry name" value="GLYCINE-RICH CELL WALL STRUCTURAL PROTEIN 1.8-LIKE"/>
    <property type="match status" value="1"/>
</dbReference>
<dbReference type="Gene3D" id="4.10.60.10">
    <property type="entry name" value="Zinc finger, CCHC-type"/>
    <property type="match status" value="1"/>
</dbReference>
<feature type="compositionally biased region" description="Polar residues" evidence="1">
    <location>
        <begin position="414"/>
        <end position="425"/>
    </location>
</feature>
<feature type="compositionally biased region" description="Basic residues" evidence="1">
    <location>
        <begin position="521"/>
        <end position="538"/>
    </location>
</feature>
<name>A0A087GXB6_ARAAL</name>
<proteinExistence type="predicted"/>
<reference evidence="4" key="1">
    <citation type="journal article" date="2015" name="Nat. Plants">
        <title>Genome expansion of Arabis alpina linked with retrotransposition and reduced symmetric DNA methylation.</title>
        <authorList>
            <person name="Willing E.M."/>
            <person name="Rawat V."/>
            <person name="Mandakova T."/>
            <person name="Maumus F."/>
            <person name="James G.V."/>
            <person name="Nordstroem K.J."/>
            <person name="Becker C."/>
            <person name="Warthmann N."/>
            <person name="Chica C."/>
            <person name="Szarzynska B."/>
            <person name="Zytnicki M."/>
            <person name="Albani M.C."/>
            <person name="Kiefer C."/>
            <person name="Bergonzi S."/>
            <person name="Castaings L."/>
            <person name="Mateos J.L."/>
            <person name="Berns M.C."/>
            <person name="Bujdoso N."/>
            <person name="Piofczyk T."/>
            <person name="de Lorenzo L."/>
            <person name="Barrero-Sicilia C."/>
            <person name="Mateos I."/>
            <person name="Piednoel M."/>
            <person name="Hagmann J."/>
            <person name="Chen-Min-Tao R."/>
            <person name="Iglesias-Fernandez R."/>
            <person name="Schuster S.C."/>
            <person name="Alonso-Blanco C."/>
            <person name="Roudier F."/>
            <person name="Carbonero P."/>
            <person name="Paz-Ares J."/>
            <person name="Davis S.J."/>
            <person name="Pecinka A."/>
            <person name="Quesneville H."/>
            <person name="Colot V."/>
            <person name="Lysak M.A."/>
            <person name="Weigel D."/>
            <person name="Coupland G."/>
            <person name="Schneeberger K."/>
        </authorList>
    </citation>
    <scope>NUCLEOTIDE SEQUENCE [LARGE SCALE GENOMIC DNA]</scope>
    <source>
        <strain evidence="4">cv. Pajares</strain>
    </source>
</reference>
<dbReference type="Proteomes" id="UP000029120">
    <property type="component" value="Chromosome 5"/>
</dbReference>
<feature type="compositionally biased region" description="Basic residues" evidence="1">
    <location>
        <begin position="399"/>
        <end position="413"/>
    </location>
</feature>
<dbReference type="OMA" id="SHCREIG"/>
<dbReference type="InterPro" id="IPR025558">
    <property type="entry name" value="DUF4283"/>
</dbReference>
<sequence>MGKSKSKSKGTSSSSKKKKKLKSSSRSVLPPSPGATMDDVVKAMVISSSVVEIPSSVPIPTVQKVQSSLSETELTKTSSDLDAHVSSDLTKVATVKVVSTAEAVQYTHQNTGVEQAQTASENPAIVPVVATEDSTVKPTTNDAEQSWANLVRGSAKPLKKTGQAFLLDSGEVCVKIPNPVIERNKKSGECFVLGQFYSDPPSQGTIHNIVNGIWSKQMRDIAVSKMEGNSFLFRIPNSFTRNRVINQRLWQIEGQTMFVAKWEPGVIPTKPELTSAPIWLELRNVPLQFFHEEGLERIASLVGDPKFLHPATANKTNLEVAKVFTIIDPRKPLPEAVNVQFDSGEIRRVGVSSPWMPPVCSHCREIGHSLKHCKRAPVTCKTCSATNHTTELCTKKVKPGPKVKKANRRRRSRTPVSNTGLVSGTQSGIDRSDVQWVVKTAASSALALSAVPFGESTIGNPQNQLSGESNKGGLAVVGIPTVTQKLEMKELTSEAEPDSEDETETLSESSYREEDAIISRLSKKQHKGQRGKSLKASL</sequence>
<gene>
    <name evidence="3" type="ordered locus">AALP_Aa5g156300</name>
</gene>
<dbReference type="Pfam" id="PF14111">
    <property type="entry name" value="DUF4283"/>
    <property type="match status" value="1"/>
</dbReference>
<evidence type="ECO:0000259" key="2">
    <source>
        <dbReference type="Pfam" id="PF14111"/>
    </source>
</evidence>
<feature type="domain" description="DUF4283" evidence="2">
    <location>
        <begin position="189"/>
        <end position="269"/>
    </location>
</feature>
<dbReference type="PANTHER" id="PTHR31286:SF55">
    <property type="entry name" value="DUF4283 DOMAIN-CONTAINING PROTEIN"/>
    <property type="match status" value="1"/>
</dbReference>
<dbReference type="GO" id="GO:0003676">
    <property type="term" value="F:nucleic acid binding"/>
    <property type="evidence" value="ECO:0007669"/>
    <property type="project" value="InterPro"/>
</dbReference>
<keyword evidence="4" id="KW-1185">Reference proteome</keyword>
<feature type="region of interest" description="Disordered" evidence="1">
    <location>
        <begin position="1"/>
        <end position="37"/>
    </location>
</feature>
<dbReference type="InterPro" id="IPR040256">
    <property type="entry name" value="At4g02000-like"/>
</dbReference>
<evidence type="ECO:0000313" key="4">
    <source>
        <dbReference type="Proteomes" id="UP000029120"/>
    </source>
</evidence>
<dbReference type="GO" id="GO:0008270">
    <property type="term" value="F:zinc ion binding"/>
    <property type="evidence" value="ECO:0007669"/>
    <property type="project" value="InterPro"/>
</dbReference>
<dbReference type="EMBL" id="CM002873">
    <property type="protein sequence ID" value="KFK34518.1"/>
    <property type="molecule type" value="Genomic_DNA"/>
</dbReference>
<evidence type="ECO:0000256" key="1">
    <source>
        <dbReference type="SAM" id="MobiDB-lite"/>
    </source>
</evidence>
<protein>
    <recommendedName>
        <fullName evidence="2">DUF4283 domain-containing protein</fullName>
    </recommendedName>
</protein>